<evidence type="ECO:0000256" key="6">
    <source>
        <dbReference type="PROSITE-ProRule" id="PRU00169"/>
    </source>
</evidence>
<dbReference type="InterPro" id="IPR001789">
    <property type="entry name" value="Sig_transdc_resp-reg_receiver"/>
</dbReference>
<dbReference type="SUPFAM" id="SSF52172">
    <property type="entry name" value="CheY-like"/>
    <property type="match status" value="1"/>
</dbReference>
<evidence type="ECO:0000256" key="5">
    <source>
        <dbReference type="ARBA" id="ARBA00023163"/>
    </source>
</evidence>
<protein>
    <submittedName>
        <fullName evidence="10">DNA-binding response regulator</fullName>
    </submittedName>
</protein>
<dbReference type="GO" id="GO:0000156">
    <property type="term" value="F:phosphorelay response regulator activity"/>
    <property type="evidence" value="ECO:0007669"/>
    <property type="project" value="TreeGrafter"/>
</dbReference>
<proteinExistence type="predicted"/>
<reference evidence="10" key="1">
    <citation type="submission" date="2020-10" db="EMBL/GenBank/DDBJ databases">
        <title>Taxonomic study of unclassified bacteria belonging to the class Ktedonobacteria.</title>
        <authorList>
            <person name="Yabe S."/>
            <person name="Wang C.M."/>
            <person name="Zheng Y."/>
            <person name="Sakai Y."/>
            <person name="Cavaletti L."/>
            <person name="Monciardini P."/>
            <person name="Donadio S."/>
        </authorList>
    </citation>
    <scope>NUCLEOTIDE SEQUENCE</scope>
    <source>
        <strain evidence="10">SOSP1-1</strain>
    </source>
</reference>
<name>A0A8J3I2E1_9CHLR</name>
<dbReference type="PROSITE" id="PS50110">
    <property type="entry name" value="RESPONSE_REGULATORY"/>
    <property type="match status" value="1"/>
</dbReference>
<evidence type="ECO:0000256" key="7">
    <source>
        <dbReference type="PROSITE-ProRule" id="PRU01091"/>
    </source>
</evidence>
<dbReference type="Gene3D" id="1.10.10.10">
    <property type="entry name" value="Winged helix-like DNA-binding domain superfamily/Winged helix DNA-binding domain"/>
    <property type="match status" value="1"/>
</dbReference>
<feature type="DNA-binding region" description="OmpR/PhoB-type" evidence="7">
    <location>
        <begin position="129"/>
        <end position="227"/>
    </location>
</feature>
<feature type="domain" description="Response regulatory" evidence="8">
    <location>
        <begin position="6"/>
        <end position="119"/>
    </location>
</feature>
<evidence type="ECO:0000313" key="10">
    <source>
        <dbReference type="EMBL" id="GHO48812.1"/>
    </source>
</evidence>
<keyword evidence="5" id="KW-0804">Transcription</keyword>
<dbReference type="Pfam" id="PF00072">
    <property type="entry name" value="Response_reg"/>
    <property type="match status" value="1"/>
</dbReference>
<evidence type="ECO:0000313" key="11">
    <source>
        <dbReference type="Proteomes" id="UP000612362"/>
    </source>
</evidence>
<dbReference type="GO" id="GO:0005829">
    <property type="term" value="C:cytosol"/>
    <property type="evidence" value="ECO:0007669"/>
    <property type="project" value="TreeGrafter"/>
</dbReference>
<dbReference type="InterPro" id="IPR039420">
    <property type="entry name" value="WalR-like"/>
</dbReference>
<dbReference type="CDD" id="cd00383">
    <property type="entry name" value="trans_reg_C"/>
    <property type="match status" value="1"/>
</dbReference>
<dbReference type="SMART" id="SM00862">
    <property type="entry name" value="Trans_reg_C"/>
    <property type="match status" value="1"/>
</dbReference>
<keyword evidence="11" id="KW-1185">Reference proteome</keyword>
<dbReference type="Pfam" id="PF00486">
    <property type="entry name" value="Trans_reg_C"/>
    <property type="match status" value="1"/>
</dbReference>
<dbReference type="SUPFAM" id="SSF46894">
    <property type="entry name" value="C-terminal effector domain of the bipartite response regulators"/>
    <property type="match status" value="1"/>
</dbReference>
<dbReference type="InterPro" id="IPR016032">
    <property type="entry name" value="Sig_transdc_resp-reg_C-effctor"/>
</dbReference>
<dbReference type="AlphaFoldDB" id="A0A8J3I2E1"/>
<dbReference type="EMBL" id="BNJF01000004">
    <property type="protein sequence ID" value="GHO48812.1"/>
    <property type="molecule type" value="Genomic_DNA"/>
</dbReference>
<feature type="domain" description="OmpR/PhoB-type" evidence="9">
    <location>
        <begin position="129"/>
        <end position="227"/>
    </location>
</feature>
<evidence type="ECO:0000256" key="3">
    <source>
        <dbReference type="ARBA" id="ARBA00023015"/>
    </source>
</evidence>
<evidence type="ECO:0000256" key="1">
    <source>
        <dbReference type="ARBA" id="ARBA00022553"/>
    </source>
</evidence>
<dbReference type="GO" id="GO:0032993">
    <property type="term" value="C:protein-DNA complex"/>
    <property type="evidence" value="ECO:0007669"/>
    <property type="project" value="TreeGrafter"/>
</dbReference>
<dbReference type="InterPro" id="IPR011006">
    <property type="entry name" value="CheY-like_superfamily"/>
</dbReference>
<dbReference type="GO" id="GO:0006355">
    <property type="term" value="P:regulation of DNA-templated transcription"/>
    <property type="evidence" value="ECO:0007669"/>
    <property type="project" value="InterPro"/>
</dbReference>
<accession>A0A8J3I2E1</accession>
<dbReference type="InterPro" id="IPR001867">
    <property type="entry name" value="OmpR/PhoB-type_DNA-bd"/>
</dbReference>
<feature type="modified residue" description="4-aspartylphosphate" evidence="6">
    <location>
        <position position="55"/>
    </location>
</feature>
<evidence type="ECO:0000259" key="8">
    <source>
        <dbReference type="PROSITE" id="PS50110"/>
    </source>
</evidence>
<sequence>MNKHVHILIIEDDPDICELITLYAEKSGYNVSIARTGMSGLELFYATHPDLVLLDIMLPEMDGWEVCKDIRRDETTPVIMLTGKGENGDKLKGFDLRADDYLVKPFDPNELMARIKAVLRRANPMLVVTEAIQLPLLKIDVQQYKVTYATQEIVFPPRELELLYFLASHANRVFTRQQLVDHLWGWDFEGDPRTVDVHIKRIREKLGADNLYWRVKTIRGVGYKFEVDHPCCT</sequence>
<gene>
    <name evidence="10" type="ORF">KSX_69750</name>
</gene>
<comment type="caution">
    <text evidence="10">The sequence shown here is derived from an EMBL/GenBank/DDBJ whole genome shotgun (WGS) entry which is preliminary data.</text>
</comment>
<evidence type="ECO:0000259" key="9">
    <source>
        <dbReference type="PROSITE" id="PS51755"/>
    </source>
</evidence>
<dbReference type="PROSITE" id="PS51755">
    <property type="entry name" value="OMPR_PHOB"/>
    <property type="match status" value="1"/>
</dbReference>
<evidence type="ECO:0000256" key="2">
    <source>
        <dbReference type="ARBA" id="ARBA00023012"/>
    </source>
</evidence>
<dbReference type="SMART" id="SM00448">
    <property type="entry name" value="REC"/>
    <property type="match status" value="1"/>
</dbReference>
<dbReference type="RefSeq" id="WP_220197982.1">
    <property type="nucleotide sequence ID" value="NZ_BNJF01000004.1"/>
</dbReference>
<keyword evidence="1 6" id="KW-0597">Phosphoprotein</keyword>
<dbReference type="Gene3D" id="6.10.250.690">
    <property type="match status" value="1"/>
</dbReference>
<organism evidence="10 11">
    <name type="scientific">Ktedonospora formicarum</name>
    <dbReference type="NCBI Taxonomy" id="2778364"/>
    <lineage>
        <taxon>Bacteria</taxon>
        <taxon>Bacillati</taxon>
        <taxon>Chloroflexota</taxon>
        <taxon>Ktedonobacteria</taxon>
        <taxon>Ktedonobacterales</taxon>
        <taxon>Ktedonobacteraceae</taxon>
        <taxon>Ktedonospora</taxon>
    </lineage>
</organism>
<keyword evidence="4 7" id="KW-0238">DNA-binding</keyword>
<dbReference type="Gene3D" id="3.40.50.2300">
    <property type="match status" value="1"/>
</dbReference>
<dbReference type="FunFam" id="1.10.10.10:FF:000018">
    <property type="entry name" value="DNA-binding response regulator ResD"/>
    <property type="match status" value="1"/>
</dbReference>
<keyword evidence="3" id="KW-0805">Transcription regulation</keyword>
<dbReference type="GO" id="GO:0000976">
    <property type="term" value="F:transcription cis-regulatory region binding"/>
    <property type="evidence" value="ECO:0007669"/>
    <property type="project" value="TreeGrafter"/>
</dbReference>
<dbReference type="PANTHER" id="PTHR48111">
    <property type="entry name" value="REGULATOR OF RPOS"/>
    <property type="match status" value="1"/>
</dbReference>
<keyword evidence="2" id="KW-0902">Two-component regulatory system</keyword>
<dbReference type="FunFam" id="3.40.50.2300:FF:000001">
    <property type="entry name" value="DNA-binding response regulator PhoB"/>
    <property type="match status" value="1"/>
</dbReference>
<dbReference type="PANTHER" id="PTHR48111:SF21">
    <property type="entry name" value="DNA-BINDING DUAL MASTER TRANSCRIPTIONAL REGULATOR RPAA"/>
    <property type="match status" value="1"/>
</dbReference>
<evidence type="ECO:0000256" key="4">
    <source>
        <dbReference type="ARBA" id="ARBA00023125"/>
    </source>
</evidence>
<dbReference type="InterPro" id="IPR036388">
    <property type="entry name" value="WH-like_DNA-bd_sf"/>
</dbReference>
<dbReference type="Proteomes" id="UP000612362">
    <property type="component" value="Unassembled WGS sequence"/>
</dbReference>